<sequence>MSCALDPSRDASRDPTPQEPAPASGLPSTGVPTDDGHARRERVRYLFRRCPEPAEHPLYEAICQLRGVRP</sequence>
<evidence type="ECO:0000256" key="1">
    <source>
        <dbReference type="SAM" id="MobiDB-lite"/>
    </source>
</evidence>
<evidence type="ECO:0000313" key="2">
    <source>
        <dbReference type="EMBL" id="GAA4428749.1"/>
    </source>
</evidence>
<comment type="caution">
    <text evidence="2">The sequence shown here is derived from an EMBL/GenBank/DDBJ whole genome shotgun (WGS) entry which is preliminary data.</text>
</comment>
<reference evidence="3" key="1">
    <citation type="journal article" date="2019" name="Int. J. Syst. Evol. Microbiol.">
        <title>The Global Catalogue of Microorganisms (GCM) 10K type strain sequencing project: providing services to taxonomists for standard genome sequencing and annotation.</title>
        <authorList>
            <consortium name="The Broad Institute Genomics Platform"/>
            <consortium name="The Broad Institute Genome Sequencing Center for Infectious Disease"/>
            <person name="Wu L."/>
            <person name="Ma J."/>
        </authorList>
    </citation>
    <scope>NUCLEOTIDE SEQUENCE [LARGE SCALE GENOMIC DNA]</scope>
    <source>
        <strain evidence="3">JCM 31890</strain>
    </source>
</reference>
<dbReference type="RefSeq" id="WP_345066483.1">
    <property type="nucleotide sequence ID" value="NZ_BAABEX010000029.1"/>
</dbReference>
<evidence type="ECO:0000313" key="3">
    <source>
        <dbReference type="Proteomes" id="UP001501788"/>
    </source>
</evidence>
<protein>
    <submittedName>
        <fullName evidence="2">Uncharacterized protein</fullName>
    </submittedName>
</protein>
<dbReference type="Proteomes" id="UP001501788">
    <property type="component" value="Unassembled WGS sequence"/>
</dbReference>
<dbReference type="EMBL" id="BAABEX010000029">
    <property type="protein sequence ID" value="GAA4428749.1"/>
    <property type="molecule type" value="Genomic_DNA"/>
</dbReference>
<keyword evidence="3" id="KW-1185">Reference proteome</keyword>
<organism evidence="2 3">
    <name type="scientific">Acidovorax lacteus</name>
    <dbReference type="NCBI Taxonomy" id="1924988"/>
    <lineage>
        <taxon>Bacteria</taxon>
        <taxon>Pseudomonadati</taxon>
        <taxon>Pseudomonadota</taxon>
        <taxon>Betaproteobacteria</taxon>
        <taxon>Burkholderiales</taxon>
        <taxon>Comamonadaceae</taxon>
        <taxon>Acidovorax</taxon>
    </lineage>
</organism>
<accession>A0ABP8LFL8</accession>
<gene>
    <name evidence="2" type="ORF">GCM10023090_27980</name>
</gene>
<proteinExistence type="predicted"/>
<name>A0ABP8LFL8_9BURK</name>
<feature type="region of interest" description="Disordered" evidence="1">
    <location>
        <begin position="1"/>
        <end position="40"/>
    </location>
</feature>